<evidence type="ECO:0000256" key="2">
    <source>
        <dbReference type="ARBA" id="ARBA00022448"/>
    </source>
</evidence>
<dbReference type="PANTHER" id="PTHR43776">
    <property type="entry name" value="TRANSPORT ATP-BINDING PROTEIN"/>
    <property type="match status" value="1"/>
</dbReference>
<reference evidence="7" key="1">
    <citation type="submission" date="2022-10" db="EMBL/GenBank/DDBJ databases">
        <title>The complete genomes of actinobacterial strains from the NBC collection.</title>
        <authorList>
            <person name="Joergensen T.S."/>
            <person name="Alvarez Arevalo M."/>
            <person name="Sterndorff E.B."/>
            <person name="Faurdal D."/>
            <person name="Vuksanovic O."/>
            <person name="Mourched A.-S."/>
            <person name="Charusanti P."/>
            <person name="Shaw S."/>
            <person name="Blin K."/>
            <person name="Weber T."/>
        </authorList>
    </citation>
    <scope>NUCLEOTIDE SEQUENCE</scope>
    <source>
        <strain evidence="7">NBC_01482</strain>
    </source>
</reference>
<dbReference type="InterPro" id="IPR027417">
    <property type="entry name" value="P-loop_NTPase"/>
</dbReference>
<keyword evidence="3" id="KW-0547">Nucleotide-binding</keyword>
<evidence type="ECO:0000259" key="6">
    <source>
        <dbReference type="PROSITE" id="PS50893"/>
    </source>
</evidence>
<dbReference type="Pfam" id="PF00005">
    <property type="entry name" value="ABC_tran"/>
    <property type="match status" value="2"/>
</dbReference>
<dbReference type="GO" id="GO:0005524">
    <property type="term" value="F:ATP binding"/>
    <property type="evidence" value="ECO:0007669"/>
    <property type="project" value="UniProtKB-KW"/>
</dbReference>
<dbReference type="SMART" id="SM00382">
    <property type="entry name" value="AAA"/>
    <property type="match status" value="2"/>
</dbReference>
<evidence type="ECO:0000256" key="3">
    <source>
        <dbReference type="ARBA" id="ARBA00022741"/>
    </source>
</evidence>
<keyword evidence="4 7" id="KW-0067">ATP-binding</keyword>
<dbReference type="InterPro" id="IPR017871">
    <property type="entry name" value="ABC_transporter-like_CS"/>
</dbReference>
<organism evidence="7 8">
    <name type="scientific">Nocardia vinacea</name>
    <dbReference type="NCBI Taxonomy" id="96468"/>
    <lineage>
        <taxon>Bacteria</taxon>
        <taxon>Bacillati</taxon>
        <taxon>Actinomycetota</taxon>
        <taxon>Actinomycetes</taxon>
        <taxon>Mycobacteriales</taxon>
        <taxon>Nocardiaceae</taxon>
        <taxon>Nocardia</taxon>
    </lineage>
</organism>
<dbReference type="SUPFAM" id="SSF52540">
    <property type="entry name" value="P-loop containing nucleoside triphosphate hydrolases"/>
    <property type="match status" value="2"/>
</dbReference>
<dbReference type="EMBL" id="CP109441">
    <property type="protein sequence ID" value="WUV46384.1"/>
    <property type="molecule type" value="Genomic_DNA"/>
</dbReference>
<sequence>MIARTAPIDDSRTEIPVADRREDTGTHALRVRGLTVRYGDREPAVRDIHLDVAPGEIVALLGESGSGKSSIVNAVLGLLPEGGSAETDELAFGPLRVDPRDRRQMRAIRGHRVGLIPQDCTVALDPVLRVGPQILEGVAEARRFSRAQRRARVAELLNRVGFADPEAIARRYPHELSGGMAQRVLIAVALAARPTLLIADEPAAALDTITQARVMDWITDLAEHDHIGVLMVTHDLALAAQRAHRGVLLERGTIVARGDIRSIAPGTRPARTRQAAPVEVESATDPIVTAADPVVPEQAGVVPAWAGVVPEQAGVVPEQAGVLPARAAVEPRRSVVESEQDPAGWRQGAAGPDDPADLLRLDTVRRLYPSVHGLTGVREVSLALAPGAAVGLVGGSGAGKTTVARLLAGLEAPDDGVVRYRGVDVRRLERVPRRRFRRAVQLIAQNPFSSIDPRYSARRAIEEPLRAFGIGDRATRRDRVRELADRVRLPESVLGNKSEQLSGGQCQRVAIARALATDPDVLICDEAVSALDSSTKRRIIELLGELRSELGLTIVFITHDLSAAADLTDRLVVMLDGRIIESGATATLLSAPSHEYTRDLVAATPAPIQISDYDQE</sequence>
<comment type="similarity">
    <text evidence="1">Belongs to the ABC transporter superfamily.</text>
</comment>
<dbReference type="CDD" id="cd03257">
    <property type="entry name" value="ABC_NikE_OppD_transporters"/>
    <property type="match status" value="2"/>
</dbReference>
<protein>
    <submittedName>
        <fullName evidence="7">ABC transporter ATP-binding protein</fullName>
    </submittedName>
</protein>
<proteinExistence type="inferred from homology"/>
<dbReference type="InterPro" id="IPR003593">
    <property type="entry name" value="AAA+_ATPase"/>
</dbReference>
<dbReference type="InterPro" id="IPR050319">
    <property type="entry name" value="ABC_transp_ATP-bind"/>
</dbReference>
<keyword evidence="2" id="KW-0813">Transport</keyword>
<dbReference type="InterPro" id="IPR003439">
    <property type="entry name" value="ABC_transporter-like_ATP-bd"/>
</dbReference>
<keyword evidence="8" id="KW-1185">Reference proteome</keyword>
<evidence type="ECO:0000313" key="7">
    <source>
        <dbReference type="EMBL" id="WUV46384.1"/>
    </source>
</evidence>
<accession>A0ABZ1YXA8</accession>
<dbReference type="Proteomes" id="UP001432062">
    <property type="component" value="Chromosome"/>
</dbReference>
<evidence type="ECO:0000313" key="8">
    <source>
        <dbReference type="Proteomes" id="UP001432062"/>
    </source>
</evidence>
<gene>
    <name evidence="7" type="ORF">OG563_46320</name>
</gene>
<dbReference type="RefSeq" id="WP_329410084.1">
    <property type="nucleotide sequence ID" value="NZ_CP109441.1"/>
</dbReference>
<dbReference type="PANTHER" id="PTHR43776:SF7">
    <property type="entry name" value="D,D-DIPEPTIDE TRANSPORT ATP-BINDING PROTEIN DDPF-RELATED"/>
    <property type="match status" value="1"/>
</dbReference>
<evidence type="ECO:0000256" key="5">
    <source>
        <dbReference type="SAM" id="MobiDB-lite"/>
    </source>
</evidence>
<feature type="domain" description="ABC transporter" evidence="6">
    <location>
        <begin position="359"/>
        <end position="601"/>
    </location>
</feature>
<evidence type="ECO:0000256" key="1">
    <source>
        <dbReference type="ARBA" id="ARBA00005417"/>
    </source>
</evidence>
<dbReference type="PROSITE" id="PS50893">
    <property type="entry name" value="ABC_TRANSPORTER_2"/>
    <property type="match status" value="2"/>
</dbReference>
<evidence type="ECO:0000256" key="4">
    <source>
        <dbReference type="ARBA" id="ARBA00022840"/>
    </source>
</evidence>
<name>A0ABZ1YXA8_9NOCA</name>
<feature type="region of interest" description="Disordered" evidence="5">
    <location>
        <begin position="333"/>
        <end position="354"/>
    </location>
</feature>
<feature type="domain" description="ABC transporter" evidence="6">
    <location>
        <begin position="29"/>
        <end position="276"/>
    </location>
</feature>
<dbReference type="Gene3D" id="3.40.50.300">
    <property type="entry name" value="P-loop containing nucleotide triphosphate hydrolases"/>
    <property type="match status" value="2"/>
</dbReference>
<dbReference type="PROSITE" id="PS00211">
    <property type="entry name" value="ABC_TRANSPORTER_1"/>
    <property type="match status" value="2"/>
</dbReference>